<dbReference type="AlphaFoldDB" id="A0A564VR27"/>
<dbReference type="PANTHER" id="PTHR36447">
    <property type="entry name" value="BETA-GALACTOSIDASE GANA"/>
    <property type="match status" value="1"/>
</dbReference>
<dbReference type="Pfam" id="PF08533">
    <property type="entry name" value="Glyco_hydro_42C"/>
    <property type="match status" value="1"/>
</dbReference>
<evidence type="ECO:0000259" key="1">
    <source>
        <dbReference type="Pfam" id="PF08532"/>
    </source>
</evidence>
<dbReference type="Pfam" id="PF08532">
    <property type="entry name" value="Glyco_hydro_42M"/>
    <property type="match status" value="1"/>
</dbReference>
<dbReference type="SUPFAM" id="SSF52317">
    <property type="entry name" value="Class I glutamine amidotransferase-like"/>
    <property type="match status" value="1"/>
</dbReference>
<dbReference type="GO" id="GO:0006012">
    <property type="term" value="P:galactose metabolic process"/>
    <property type="evidence" value="ECO:0007669"/>
    <property type="project" value="InterPro"/>
</dbReference>
<sequence>MEAAGIRAEEIDALYDWEENAGIPETGNHLRITESYTCKNLCELAKVSDAEVLLRYGKDFYQGYPVLTHKKYGKGHVYYVAADMEAAFYEDFLGRAAEEAGVKMPLTFIPEGISVTTRENEDTEYLFIQNFGEKTETVSVPGDYEVLYGSTDENMAPLATRILKRKK</sequence>
<dbReference type="Proteomes" id="UP000408482">
    <property type="component" value="Unassembled WGS sequence"/>
</dbReference>
<proteinExistence type="predicted"/>
<dbReference type="GO" id="GO:0004565">
    <property type="term" value="F:beta-galactosidase activity"/>
    <property type="evidence" value="ECO:0007669"/>
    <property type="project" value="UniProtKB-EC"/>
</dbReference>
<dbReference type="Gene3D" id="2.60.40.1180">
    <property type="entry name" value="Golgi alpha-mannosidase II"/>
    <property type="match status" value="1"/>
</dbReference>
<reference evidence="3 4" key="1">
    <citation type="submission" date="2019-07" db="EMBL/GenBank/DDBJ databases">
        <authorList>
            <person name="Hibberd C M."/>
            <person name="Gehrig L. J."/>
            <person name="Chang H.-W."/>
            <person name="Venkatesh S."/>
        </authorList>
    </citation>
    <scope>NUCLEOTIDE SEQUENCE [LARGE SCALE GENOMIC DNA]</scope>
    <source>
        <strain evidence="3">Blautia_luti_SSTS_Bg7063</strain>
    </source>
</reference>
<evidence type="ECO:0000259" key="2">
    <source>
        <dbReference type="Pfam" id="PF08533"/>
    </source>
</evidence>
<feature type="domain" description="Beta-galactosidase trimerisation" evidence="1">
    <location>
        <begin position="3"/>
        <end position="102"/>
    </location>
</feature>
<evidence type="ECO:0000313" key="3">
    <source>
        <dbReference type="EMBL" id="VUX35064.1"/>
    </source>
</evidence>
<dbReference type="InterPro" id="IPR013738">
    <property type="entry name" value="Beta_galactosidase_Trimer"/>
</dbReference>
<gene>
    <name evidence="3" type="primary">bglY</name>
    <name evidence="3" type="ORF">RSSSTS7063_02793</name>
</gene>
<dbReference type="EC" id="3.2.1.23" evidence="3"/>
<dbReference type="InterPro" id="IPR013739">
    <property type="entry name" value="Beta_galactosidase_C"/>
</dbReference>
<dbReference type="CDD" id="cd03143">
    <property type="entry name" value="A4_beta-galactosidase_middle_domain"/>
    <property type="match status" value="1"/>
</dbReference>
<dbReference type="Gene3D" id="3.40.50.880">
    <property type="match status" value="1"/>
</dbReference>
<accession>A0A564VR27</accession>
<dbReference type="PANTHER" id="PTHR36447:SF1">
    <property type="entry name" value="BETA-GALACTOSIDASE GANA"/>
    <property type="match status" value="1"/>
</dbReference>
<name>A0A564VR27_9FIRM</name>
<protein>
    <submittedName>
        <fullName evidence="3">Beta-galactosidase BglY</fullName>
        <ecNumber evidence="3">3.2.1.23</ecNumber>
    </submittedName>
</protein>
<dbReference type="InterPro" id="IPR013780">
    <property type="entry name" value="Glyco_hydro_b"/>
</dbReference>
<dbReference type="InterPro" id="IPR029062">
    <property type="entry name" value="Class_I_gatase-like"/>
</dbReference>
<keyword evidence="4" id="KW-1185">Reference proteome</keyword>
<evidence type="ECO:0000313" key="4">
    <source>
        <dbReference type="Proteomes" id="UP000408482"/>
    </source>
</evidence>
<organism evidence="3 4">
    <name type="scientific">Blautia luti</name>
    <dbReference type="NCBI Taxonomy" id="89014"/>
    <lineage>
        <taxon>Bacteria</taxon>
        <taxon>Bacillati</taxon>
        <taxon>Bacillota</taxon>
        <taxon>Clostridia</taxon>
        <taxon>Lachnospirales</taxon>
        <taxon>Lachnospiraceae</taxon>
        <taxon>Blautia</taxon>
    </lineage>
</organism>
<dbReference type="EMBL" id="CABHNW010000047">
    <property type="protein sequence ID" value="VUX35064.1"/>
    <property type="molecule type" value="Genomic_DNA"/>
</dbReference>
<dbReference type="InterPro" id="IPR003476">
    <property type="entry name" value="Glyco_hydro_42"/>
</dbReference>
<keyword evidence="3" id="KW-0378">Hydrolase</keyword>
<feature type="domain" description="Beta-galactosidase C-terminal" evidence="2">
    <location>
        <begin position="112"/>
        <end position="164"/>
    </location>
</feature>
<keyword evidence="3" id="KW-0326">Glycosidase</keyword>